<sequence length="558" mass="64572">MVTKQCFYPRCAFEVEMSCHCTSPYTYSCETHWGMHIKSHKEDHVFELEFTQPVEETKKAIIMILAKEISKKEEFKKKILDSFSQNIYRSETNLREQLKKLEADSAEISSHIDKVFNTQKILKSEQDPILRLLTLSPAEAIICLEDIIPKTQESHNNAELFYGVNREIEKMIESFIKDKFEMILNERLIKIEQRIEQQDRGNKENLLKMNISMASVQNDGIASKNEFEKWMENTENEIKMLNARLLSISEDLENNIINSPLKQLTKFYENIGGNASNTEENKQNFPNQEFSQVSESYYDYPLSPPLFLINKNSNGEVNLLAYNTESERELVLDLPTQETFDYGTCITSLPNKEIFCFGSANPNTGISAIIDQSYGLKLLPSGKPCCFSSAVYFKRSIFCFGGQNEGIMSSTLSEKFDLEKNKWVSLKPLPKPDQYCNSIIFDGDILISGCYNKNILRYRTMGNYFTRIDYEFSTNRKILISLPRLYLIECKGYVYESEINDENNWKKIGKSIITSSNYPGQLNCQYSKGAIYIGVKWLNMHEYYKFDLSSKTMLQLSK</sequence>
<dbReference type="AlphaFoldDB" id="A0AAU9K4Y4"/>
<comment type="caution">
    <text evidence="2">The sequence shown here is derived from an EMBL/GenBank/DDBJ whole genome shotgun (WGS) entry which is preliminary data.</text>
</comment>
<reference evidence="2" key="1">
    <citation type="submission" date="2021-09" db="EMBL/GenBank/DDBJ databases">
        <authorList>
            <consortium name="AG Swart"/>
            <person name="Singh M."/>
            <person name="Singh A."/>
            <person name="Seah K."/>
            <person name="Emmerich C."/>
        </authorList>
    </citation>
    <scope>NUCLEOTIDE SEQUENCE</scope>
    <source>
        <strain evidence="2">ATCC30299</strain>
    </source>
</reference>
<dbReference type="EMBL" id="CAJZBQ010000054">
    <property type="protein sequence ID" value="CAG9332456.1"/>
    <property type="molecule type" value="Genomic_DNA"/>
</dbReference>
<dbReference type="InterPro" id="IPR011043">
    <property type="entry name" value="Gal_Oxase/kelch_b-propeller"/>
</dbReference>
<feature type="coiled-coil region" evidence="1">
    <location>
        <begin position="224"/>
        <end position="251"/>
    </location>
</feature>
<keyword evidence="1" id="KW-0175">Coiled coil</keyword>
<proteinExistence type="predicted"/>
<evidence type="ECO:0000313" key="2">
    <source>
        <dbReference type="EMBL" id="CAG9332456.1"/>
    </source>
</evidence>
<dbReference type="SUPFAM" id="SSF50965">
    <property type="entry name" value="Galactose oxidase, central domain"/>
    <property type="match status" value="1"/>
</dbReference>
<keyword evidence="3" id="KW-1185">Reference proteome</keyword>
<dbReference type="Pfam" id="PF01344">
    <property type="entry name" value="Kelch_1"/>
    <property type="match status" value="1"/>
</dbReference>
<accession>A0AAU9K4Y4</accession>
<gene>
    <name evidence="2" type="ORF">BSTOLATCC_MIC55902</name>
</gene>
<organism evidence="2 3">
    <name type="scientific">Blepharisma stoltei</name>
    <dbReference type="NCBI Taxonomy" id="1481888"/>
    <lineage>
        <taxon>Eukaryota</taxon>
        <taxon>Sar</taxon>
        <taxon>Alveolata</taxon>
        <taxon>Ciliophora</taxon>
        <taxon>Postciliodesmatophora</taxon>
        <taxon>Heterotrichea</taxon>
        <taxon>Heterotrichida</taxon>
        <taxon>Blepharismidae</taxon>
        <taxon>Blepharisma</taxon>
    </lineage>
</organism>
<dbReference type="InterPro" id="IPR006652">
    <property type="entry name" value="Kelch_1"/>
</dbReference>
<protein>
    <submittedName>
        <fullName evidence="2">Uncharacterized protein</fullName>
    </submittedName>
</protein>
<name>A0AAU9K4Y4_9CILI</name>
<dbReference type="Proteomes" id="UP001162131">
    <property type="component" value="Unassembled WGS sequence"/>
</dbReference>
<evidence type="ECO:0000256" key="1">
    <source>
        <dbReference type="SAM" id="Coils"/>
    </source>
</evidence>
<evidence type="ECO:0000313" key="3">
    <source>
        <dbReference type="Proteomes" id="UP001162131"/>
    </source>
</evidence>
<dbReference type="Gene3D" id="2.120.10.80">
    <property type="entry name" value="Kelch-type beta propeller"/>
    <property type="match status" value="1"/>
</dbReference>
<dbReference type="InterPro" id="IPR015915">
    <property type="entry name" value="Kelch-typ_b-propeller"/>
</dbReference>